<dbReference type="InterPro" id="IPR029071">
    <property type="entry name" value="Ubiquitin-like_domsf"/>
</dbReference>
<feature type="compositionally biased region" description="Polar residues" evidence="23">
    <location>
        <begin position="418"/>
        <end position="429"/>
    </location>
</feature>
<dbReference type="Gene3D" id="3.10.20.90">
    <property type="entry name" value="Phosphatidylinositol 3-kinase Catalytic Subunit, Chain A, domain 1"/>
    <property type="match status" value="1"/>
</dbReference>
<feature type="compositionally biased region" description="Pro residues" evidence="23">
    <location>
        <begin position="703"/>
        <end position="725"/>
    </location>
</feature>
<evidence type="ECO:0000256" key="9">
    <source>
        <dbReference type="ARBA" id="ARBA00022553"/>
    </source>
</evidence>
<dbReference type="PANTHER" id="PTHR15204">
    <property type="entry name" value="LARGE PROLINE-RICH PROTEIN BAG6"/>
    <property type="match status" value="1"/>
</dbReference>
<evidence type="ECO:0000313" key="26">
    <source>
        <dbReference type="Proteomes" id="UP000235965"/>
    </source>
</evidence>
<keyword evidence="7" id="KW-0963">Cytoplasm</keyword>
<dbReference type="InterPro" id="IPR000626">
    <property type="entry name" value="Ubiquitin-like_dom"/>
</dbReference>
<dbReference type="GO" id="GO:0005634">
    <property type="term" value="C:nucleus"/>
    <property type="evidence" value="ECO:0007669"/>
    <property type="project" value="UniProtKB-SubCell"/>
</dbReference>
<comment type="subunit">
    <text evidence="22">Component of the BAG6/BAT3 complex, also named BAT3 complex, at least composed of BAG6, UBL4A and GET4/TRC35. Interacts with GET4; the interaction is direct and localizes BAG6 in the cytosol. Interacts with UBL4A; the interaction is direct and required for UBL4A protein stability. Interacts with AIFM1. Interacts with HSPA2. Interacts with CTCFL. Interacts with p300/EP300. Interacts (via ubiquitin-like domain) with RNF126; required for BAG6-dependent ubiquitination of proteins mislocalized to the cytosol. Interacts (via ubiquitin-like domain) with SGTA; SGTA competes with RNF126 by binding the same region of BAG6, thereby promoting deubiquitination of BAG6-target proteins and rescuing them from degradation. Interacts with ricin A chain. Interacts with VCP and AMFR; both form the VCP/p97-AMFR/gp78 complex. Interacts with SYVN1. Interacts with USP13; the interaction is direct and may mediate UBL4A deubiquitination. Interacts with ZFAND2B. Interacts with KPNA2. Interacts with UBQLN4.</text>
</comment>
<feature type="compositionally biased region" description="Polar residues" evidence="23">
    <location>
        <begin position="78"/>
        <end position="87"/>
    </location>
</feature>
<keyword evidence="14" id="KW-0391">Immunity</keyword>
<dbReference type="EMBL" id="NEVH01003757">
    <property type="protein sequence ID" value="PNF40020.1"/>
    <property type="molecule type" value="Genomic_DNA"/>
</dbReference>
<dbReference type="Pfam" id="PF12057">
    <property type="entry name" value="BAG6"/>
    <property type="match status" value="1"/>
</dbReference>
<organism evidence="25 26">
    <name type="scientific">Cryptotermes secundus</name>
    <dbReference type="NCBI Taxonomy" id="105785"/>
    <lineage>
        <taxon>Eukaryota</taxon>
        <taxon>Metazoa</taxon>
        <taxon>Ecdysozoa</taxon>
        <taxon>Arthropoda</taxon>
        <taxon>Hexapoda</taxon>
        <taxon>Insecta</taxon>
        <taxon>Pterygota</taxon>
        <taxon>Neoptera</taxon>
        <taxon>Polyneoptera</taxon>
        <taxon>Dictyoptera</taxon>
        <taxon>Blattodea</taxon>
        <taxon>Blattoidea</taxon>
        <taxon>Termitoidae</taxon>
        <taxon>Kalotermitidae</taxon>
        <taxon>Cryptotermitinae</taxon>
        <taxon>Cryptotermes</taxon>
    </lineage>
</organism>
<evidence type="ECO:0000256" key="7">
    <source>
        <dbReference type="ARBA" id="ARBA00022490"/>
    </source>
</evidence>
<evidence type="ECO:0000256" key="5">
    <source>
        <dbReference type="ARBA" id="ARBA00021614"/>
    </source>
</evidence>
<comment type="function">
    <text evidence="1">Released extracellularly via exosomes, it is a ligand of the natural killer/NK cells receptor NCR3 and stimulates NK cells cytotoxicity. It may thereby trigger NK cells cytotoxicity against neighboring tumor cells and immature myeloid dendritic cells (DC).</text>
</comment>
<evidence type="ECO:0000256" key="14">
    <source>
        <dbReference type="ARBA" id="ARBA00022859"/>
    </source>
</evidence>
<protein>
    <recommendedName>
        <fullName evidence="5">Large proline-rich protein BAG6</fullName>
    </recommendedName>
    <alternativeName>
        <fullName evidence="20">BCL2-associated athanogene 6</fullName>
    </alternativeName>
    <alternativeName>
        <fullName evidence="19">HLA-B-associated transcript 3</fullName>
    </alternativeName>
</protein>
<dbReference type="InParanoid" id="A0A2J7RGS3"/>
<feature type="region of interest" description="Disordered" evidence="23">
    <location>
        <begin position="252"/>
        <end position="307"/>
    </location>
</feature>
<sequence>MIELTVKTLDSQNHGFSVPDDTTVKQLKEKIAESINIPADSQRLIYCGRVLVDEKNLSEYDVNGKVIHLVHRPPPQTTRPNGNNSGVRQPNQQQRRTNQHHRQPRMDGNAMYLGAMAFPADLMDAQGIQPPQPSHNLSQSRLIVARRMVRRASAVLQRLEWPGIQESPDPESPPEDVENGSGSNGENGGSGSNSVLTQAQPFAGSIAQAAQAATAAAIAAAVSAAHAAGVPNITIVRGGQAQGSQETVNIRIEGSGSEEGTRTEQDQQVSSSEAGEANTQVPQHTSSEPSSASGSENQSRRSMEYPRTNDMAALLDDLNRVTERMQPFLQQYHQLMRDDPVFEPDSPALQDAQRVFNSVSEVMHFLSHAYHAMSDIMCEFSGPPPRNLRCRPVLIQHSAVLQAGIPIQAQINVMANRQNASNNSQPSTHAENDNSPSANSSAVSNATSAAPSAPPDSHASAVQSETAGSNTNQAQDAPQTQSERQQVSSEAQNSEQNFVPQPTFNITPGNVEFFMEVGPGSITIDSLETTVVTNGNTGGSTLGIDPSAVGGNFPWGSPPPPEFIQNLMHAVAGHVIGRTGNTPSTSGTTQAAAGAGGQNSQARGNTATHPTTSTQTRSTSRPHVHLAPAAMQGLSSTNFDPFLPCNSHHVRTFRRRQRVAQQAQQQSTGTTNSEPHVEVQVSEQVAEQPQQQPQPSQDASNQPPQPPPTPQPQPPPQAQPQPQPQPQANILFSLISNIIGNMRGGPPGMGMGSFSFQVPPPPMPPPPPSRPSNMQSASAAGSGPANQPPGLSFLSLMNMLTGQGTSGAGETPPINIPMMLQMFENLSGGLGGAFFVQGSGPTLADLLQCIPDHSYTEGESIFADLAMTLARSLTFQDLIAQRFGHVDSLNHIHPQLRDFVGQRVLQGETPTPENIARGADRLIREMRPQFDFMPGARLREEVDLVATSNRYNQIRLPQVITLIMAEGNNNHFGQEIVRWCRTYVAEMAAILLHCCVDKVQGLVTAVQNYVQRVTSGMQPSVQQWTVGSSVTHLRNYLSQLDVPFEDIQRFLVYRIPATAELPVPTPSSTPIQESLVHAERVEATAVPEPMETDGITSECNRITVPLQNKDVQDQGLAMDTDTLPDVLLGSEAWHTTLPSDWVPIITRDTQRQRRQNPQPPFSDAYLSGMPSKRRKIVTSAKPQGSLSQIIGDGVGNAVDAAGVDAVTGMETVTQVAGNDPEIQAAYREQVRLTVRENLASNPDFTAERFPNTAKYFK</sequence>
<feature type="domain" description="Ubiquitin-like" evidence="24">
    <location>
        <begin position="2"/>
        <end position="63"/>
    </location>
</feature>
<evidence type="ECO:0000256" key="17">
    <source>
        <dbReference type="ARBA" id="ARBA00023186"/>
    </source>
</evidence>
<evidence type="ECO:0000259" key="24">
    <source>
        <dbReference type="PROSITE" id="PS50053"/>
    </source>
</evidence>
<dbReference type="GO" id="GO:0006325">
    <property type="term" value="P:chromatin organization"/>
    <property type="evidence" value="ECO:0007669"/>
    <property type="project" value="UniProtKB-KW"/>
</dbReference>
<dbReference type="InterPro" id="IPR019954">
    <property type="entry name" value="Ubiquitin_CS"/>
</dbReference>
<feature type="compositionally biased region" description="Gly residues" evidence="23">
    <location>
        <begin position="742"/>
        <end position="751"/>
    </location>
</feature>
<dbReference type="FunFam" id="3.10.20.90:FF:000154">
    <property type="entry name" value="Large proline-rich protein BAG6"/>
    <property type="match status" value="1"/>
</dbReference>
<keyword evidence="11" id="KW-0677">Repeat</keyword>
<feature type="compositionally biased region" description="Pro residues" evidence="23">
    <location>
        <begin position="758"/>
        <end position="770"/>
    </location>
</feature>
<comment type="caution">
    <text evidence="25">The sequence shown here is derived from an EMBL/GenBank/DDBJ whole genome shotgun (WGS) entry which is preliminary data.</text>
</comment>
<evidence type="ECO:0000256" key="3">
    <source>
        <dbReference type="ARBA" id="ARBA00004514"/>
    </source>
</evidence>
<feature type="compositionally biased region" description="Gly residues" evidence="23">
    <location>
        <begin position="182"/>
        <end position="191"/>
    </location>
</feature>
<feature type="region of interest" description="Disordered" evidence="23">
    <location>
        <begin position="1150"/>
        <end position="1169"/>
    </location>
</feature>
<evidence type="ECO:0000256" key="21">
    <source>
        <dbReference type="ARBA" id="ARBA00046003"/>
    </source>
</evidence>
<evidence type="ECO:0000256" key="23">
    <source>
        <dbReference type="SAM" id="MobiDB-lite"/>
    </source>
</evidence>
<feature type="region of interest" description="Disordered" evidence="23">
    <location>
        <begin position="739"/>
        <end position="793"/>
    </location>
</feature>
<dbReference type="GO" id="GO:0002376">
    <property type="term" value="P:immune system process"/>
    <property type="evidence" value="ECO:0007669"/>
    <property type="project" value="UniProtKB-KW"/>
</dbReference>
<dbReference type="STRING" id="105785.A0A2J7RGS3"/>
<keyword evidence="15" id="KW-0744">Spermatogenesis</keyword>
<dbReference type="Proteomes" id="UP000235965">
    <property type="component" value="Unassembled WGS sequence"/>
</dbReference>
<name>A0A2J7RGS3_9NEOP</name>
<dbReference type="PROSITE" id="PS50053">
    <property type="entry name" value="UBIQUITIN_2"/>
    <property type="match status" value="1"/>
</dbReference>
<dbReference type="SMART" id="SM00213">
    <property type="entry name" value="UBQ"/>
    <property type="match status" value="1"/>
</dbReference>
<evidence type="ECO:0000256" key="18">
    <source>
        <dbReference type="ARBA" id="ARBA00023242"/>
    </source>
</evidence>
<feature type="compositionally biased region" description="Acidic residues" evidence="23">
    <location>
        <begin position="168"/>
        <end position="178"/>
    </location>
</feature>
<keyword evidence="26" id="KW-1185">Reference proteome</keyword>
<feature type="compositionally biased region" description="Low complexity" evidence="23">
    <location>
        <begin position="678"/>
        <end position="702"/>
    </location>
</feature>
<dbReference type="GO" id="GO:0030154">
    <property type="term" value="P:cell differentiation"/>
    <property type="evidence" value="ECO:0007669"/>
    <property type="project" value="UniProtKB-KW"/>
</dbReference>
<dbReference type="PROSITE" id="PS00299">
    <property type="entry name" value="UBIQUITIN_1"/>
    <property type="match status" value="1"/>
</dbReference>
<dbReference type="PANTHER" id="PTHR15204:SF0">
    <property type="entry name" value="LARGE PROLINE-RICH PROTEIN BAG6"/>
    <property type="match status" value="1"/>
</dbReference>
<evidence type="ECO:0000256" key="19">
    <source>
        <dbReference type="ARBA" id="ARBA00029739"/>
    </source>
</evidence>
<evidence type="ECO:0000256" key="8">
    <source>
        <dbReference type="ARBA" id="ARBA00022525"/>
    </source>
</evidence>
<feature type="compositionally biased region" description="Low complexity" evidence="23">
    <location>
        <begin position="433"/>
        <end position="461"/>
    </location>
</feature>
<dbReference type="InterPro" id="IPR021925">
    <property type="entry name" value="BAG6"/>
</dbReference>
<keyword evidence="16" id="KW-0007">Acetylation</keyword>
<feature type="compositionally biased region" description="Low complexity" evidence="23">
    <location>
        <begin position="584"/>
        <end position="621"/>
    </location>
</feature>
<evidence type="ECO:0000313" key="25">
    <source>
        <dbReference type="EMBL" id="PNF40020.1"/>
    </source>
</evidence>
<proteinExistence type="predicted"/>
<evidence type="ECO:0000256" key="16">
    <source>
        <dbReference type="ARBA" id="ARBA00022990"/>
    </source>
</evidence>
<feature type="compositionally biased region" description="Polar residues" evidence="23">
    <location>
        <begin position="266"/>
        <end position="285"/>
    </location>
</feature>
<keyword evidence="10" id="KW-0053">Apoptosis</keyword>
<evidence type="ECO:0000256" key="2">
    <source>
        <dbReference type="ARBA" id="ARBA00004123"/>
    </source>
</evidence>
<evidence type="ECO:0000256" key="1">
    <source>
        <dbReference type="ARBA" id="ARBA00002067"/>
    </source>
</evidence>
<accession>A0A2J7RGS3</accession>
<dbReference type="AlphaFoldDB" id="A0A2J7RGS3"/>
<feature type="compositionally biased region" description="Low complexity" evidence="23">
    <location>
        <begin position="286"/>
        <end position="297"/>
    </location>
</feature>
<keyword evidence="12" id="KW-0221">Differentiation</keyword>
<dbReference type="FunCoup" id="A0A2J7RGS3">
    <property type="interactions" value="1159"/>
</dbReference>
<keyword evidence="6" id="KW-0813">Transport</keyword>
<gene>
    <name evidence="25" type="ORF">B7P43_G12936</name>
</gene>
<comment type="subcellular location">
    <subcellularLocation>
        <location evidence="3">Cytoplasm</location>
        <location evidence="3">Cytosol</location>
    </subcellularLocation>
    <subcellularLocation>
        <location evidence="2">Nucleus</location>
    </subcellularLocation>
    <subcellularLocation>
        <location evidence="4">Secreted</location>
        <location evidence="4">Extracellular exosome</location>
    </subcellularLocation>
</comment>
<comment type="function">
    <text evidence="21">Involved in DNA damage-induced apoptosis: following DNA damage, accumulates in the nucleus and forms a complex with p300/EP300, enhancing p300/EP300-mediated p53/TP53 acetylation leading to increase p53/TP53 transcriptional activity. When nuclear, may also act as a component of some chromatin regulator complex that regulates histone 3 'Lys-4' dimethylation (H3K4me2).</text>
</comment>
<dbReference type="GO" id="GO:0031593">
    <property type="term" value="F:polyubiquitin modification-dependent protein binding"/>
    <property type="evidence" value="ECO:0007669"/>
    <property type="project" value="TreeGrafter"/>
</dbReference>
<feature type="region of interest" description="Disordered" evidence="23">
    <location>
        <begin position="576"/>
        <end position="622"/>
    </location>
</feature>
<evidence type="ECO:0000256" key="20">
    <source>
        <dbReference type="ARBA" id="ARBA00030033"/>
    </source>
</evidence>
<feature type="region of interest" description="Disordered" evidence="23">
    <location>
        <begin position="70"/>
        <end position="105"/>
    </location>
</feature>
<dbReference type="OrthoDB" id="1885901at2759"/>
<dbReference type="GO" id="GO:0036503">
    <property type="term" value="P:ERAD pathway"/>
    <property type="evidence" value="ECO:0007669"/>
    <property type="project" value="TreeGrafter"/>
</dbReference>
<keyword evidence="18" id="KW-0539">Nucleus</keyword>
<dbReference type="GO" id="GO:0051787">
    <property type="term" value="F:misfolded protein binding"/>
    <property type="evidence" value="ECO:0007669"/>
    <property type="project" value="TreeGrafter"/>
</dbReference>
<keyword evidence="9" id="KW-0597">Phosphoprotein</keyword>
<evidence type="ECO:0000256" key="22">
    <source>
        <dbReference type="ARBA" id="ARBA00046936"/>
    </source>
</evidence>
<evidence type="ECO:0000256" key="4">
    <source>
        <dbReference type="ARBA" id="ARBA00004550"/>
    </source>
</evidence>
<dbReference type="GO" id="GO:0071818">
    <property type="term" value="C:BAT3 complex"/>
    <property type="evidence" value="ECO:0007669"/>
    <property type="project" value="TreeGrafter"/>
</dbReference>
<evidence type="ECO:0000256" key="11">
    <source>
        <dbReference type="ARBA" id="ARBA00022737"/>
    </source>
</evidence>
<reference evidence="25 26" key="1">
    <citation type="submission" date="2017-12" db="EMBL/GenBank/DDBJ databases">
        <title>Hemimetabolous genomes reveal molecular basis of termite eusociality.</title>
        <authorList>
            <person name="Harrison M.C."/>
            <person name="Jongepier E."/>
            <person name="Robertson H.M."/>
            <person name="Arning N."/>
            <person name="Bitard-Feildel T."/>
            <person name="Chao H."/>
            <person name="Childers C.P."/>
            <person name="Dinh H."/>
            <person name="Doddapaneni H."/>
            <person name="Dugan S."/>
            <person name="Gowin J."/>
            <person name="Greiner C."/>
            <person name="Han Y."/>
            <person name="Hu H."/>
            <person name="Hughes D.S.T."/>
            <person name="Huylmans A.-K."/>
            <person name="Kemena C."/>
            <person name="Kremer L.P.M."/>
            <person name="Lee S.L."/>
            <person name="Lopez-Ezquerra A."/>
            <person name="Mallet L."/>
            <person name="Monroy-Kuhn J.M."/>
            <person name="Moser A."/>
            <person name="Murali S.C."/>
            <person name="Muzny D.M."/>
            <person name="Otani S."/>
            <person name="Piulachs M.-D."/>
            <person name="Poelchau M."/>
            <person name="Qu J."/>
            <person name="Schaub F."/>
            <person name="Wada-Katsumata A."/>
            <person name="Worley K.C."/>
            <person name="Xie Q."/>
            <person name="Ylla G."/>
            <person name="Poulsen M."/>
            <person name="Gibbs R.A."/>
            <person name="Schal C."/>
            <person name="Richards S."/>
            <person name="Belles X."/>
            <person name="Korb J."/>
            <person name="Bornberg-Bauer E."/>
        </authorList>
    </citation>
    <scope>NUCLEOTIDE SEQUENCE [LARGE SCALE GENOMIC DNA]</scope>
    <source>
        <tissue evidence="25">Whole body</tissue>
    </source>
</reference>
<keyword evidence="8" id="KW-0964">Secreted</keyword>
<dbReference type="GO" id="GO:0005576">
    <property type="term" value="C:extracellular region"/>
    <property type="evidence" value="ECO:0007669"/>
    <property type="project" value="UniProtKB-SubCell"/>
</dbReference>
<evidence type="ECO:0000256" key="6">
    <source>
        <dbReference type="ARBA" id="ARBA00022448"/>
    </source>
</evidence>
<dbReference type="GO" id="GO:0006915">
    <property type="term" value="P:apoptotic process"/>
    <property type="evidence" value="ECO:0007669"/>
    <property type="project" value="UniProtKB-KW"/>
</dbReference>
<keyword evidence="13" id="KW-0156">Chromatin regulator</keyword>
<dbReference type="GO" id="GO:0007283">
    <property type="term" value="P:spermatogenesis"/>
    <property type="evidence" value="ECO:0007669"/>
    <property type="project" value="UniProtKB-KW"/>
</dbReference>
<feature type="region of interest" description="Disordered" evidence="23">
    <location>
        <begin position="418"/>
        <end position="504"/>
    </location>
</feature>
<feature type="compositionally biased region" description="Polar residues" evidence="23">
    <location>
        <begin position="462"/>
        <end position="504"/>
    </location>
</feature>
<dbReference type="EMBL" id="NEVH01003757">
    <property type="protein sequence ID" value="PNF40022.1"/>
    <property type="molecule type" value="Genomic_DNA"/>
</dbReference>
<evidence type="ECO:0000256" key="13">
    <source>
        <dbReference type="ARBA" id="ARBA00022853"/>
    </source>
</evidence>
<feature type="region of interest" description="Disordered" evidence="23">
    <location>
        <begin position="160"/>
        <end position="196"/>
    </location>
</feature>
<dbReference type="Pfam" id="PF00240">
    <property type="entry name" value="ubiquitin"/>
    <property type="match status" value="1"/>
</dbReference>
<dbReference type="CDD" id="cd01809">
    <property type="entry name" value="Ubl_BAG6"/>
    <property type="match status" value="1"/>
</dbReference>
<feature type="region of interest" description="Disordered" evidence="23">
    <location>
        <begin position="653"/>
        <end position="725"/>
    </location>
</feature>
<evidence type="ECO:0000256" key="10">
    <source>
        <dbReference type="ARBA" id="ARBA00022703"/>
    </source>
</evidence>
<evidence type="ECO:0000256" key="12">
    <source>
        <dbReference type="ARBA" id="ARBA00022782"/>
    </source>
</evidence>
<dbReference type="SUPFAM" id="SSF54236">
    <property type="entry name" value="Ubiquitin-like"/>
    <property type="match status" value="1"/>
</dbReference>
<evidence type="ECO:0000256" key="15">
    <source>
        <dbReference type="ARBA" id="ARBA00022871"/>
    </source>
</evidence>
<keyword evidence="17" id="KW-0143">Chaperone</keyword>